<name>A0A1X2IKE7_9FUNG</name>
<feature type="region of interest" description="Disordered" evidence="1">
    <location>
        <begin position="74"/>
        <end position="93"/>
    </location>
</feature>
<evidence type="ECO:0000313" key="3">
    <source>
        <dbReference type="Proteomes" id="UP000193560"/>
    </source>
</evidence>
<dbReference type="EMBL" id="MCGE01000009">
    <property type="protein sequence ID" value="ORZ18022.1"/>
    <property type="molecule type" value="Genomic_DNA"/>
</dbReference>
<feature type="non-terminal residue" evidence="2">
    <location>
        <position position="219"/>
    </location>
</feature>
<evidence type="ECO:0000313" key="2">
    <source>
        <dbReference type="EMBL" id="ORZ18022.1"/>
    </source>
</evidence>
<comment type="caution">
    <text evidence="2">The sequence shown here is derived from an EMBL/GenBank/DDBJ whole genome shotgun (WGS) entry which is preliminary data.</text>
</comment>
<accession>A0A1X2IKE7</accession>
<dbReference type="AlphaFoldDB" id="A0A1X2IKE7"/>
<proteinExistence type="predicted"/>
<evidence type="ECO:0000256" key="1">
    <source>
        <dbReference type="SAM" id="MobiDB-lite"/>
    </source>
</evidence>
<dbReference type="STRING" id="90262.A0A1X2IKE7"/>
<reference evidence="2 3" key="1">
    <citation type="submission" date="2016-07" db="EMBL/GenBank/DDBJ databases">
        <title>Pervasive Adenine N6-methylation of Active Genes in Fungi.</title>
        <authorList>
            <consortium name="DOE Joint Genome Institute"/>
            <person name="Mondo S.J."/>
            <person name="Dannebaum R.O."/>
            <person name="Kuo R.C."/>
            <person name="Labutti K."/>
            <person name="Haridas S."/>
            <person name="Kuo A."/>
            <person name="Salamov A."/>
            <person name="Ahrendt S.R."/>
            <person name="Lipzen A."/>
            <person name="Sullivan W."/>
            <person name="Andreopoulos W.B."/>
            <person name="Clum A."/>
            <person name="Lindquist E."/>
            <person name="Daum C."/>
            <person name="Ramamoorthy G.K."/>
            <person name="Gryganskyi A."/>
            <person name="Culley D."/>
            <person name="Magnuson J.K."/>
            <person name="James T.Y."/>
            <person name="O'Malley M.A."/>
            <person name="Stajich J.E."/>
            <person name="Spatafora J.W."/>
            <person name="Visel A."/>
            <person name="Grigoriev I.V."/>
        </authorList>
    </citation>
    <scope>NUCLEOTIDE SEQUENCE [LARGE SCALE GENOMIC DNA]</scope>
    <source>
        <strain evidence="2 3">NRRL 1336</strain>
    </source>
</reference>
<organism evidence="2 3">
    <name type="scientific">Absidia repens</name>
    <dbReference type="NCBI Taxonomy" id="90262"/>
    <lineage>
        <taxon>Eukaryota</taxon>
        <taxon>Fungi</taxon>
        <taxon>Fungi incertae sedis</taxon>
        <taxon>Mucoromycota</taxon>
        <taxon>Mucoromycotina</taxon>
        <taxon>Mucoromycetes</taxon>
        <taxon>Mucorales</taxon>
        <taxon>Cunninghamellaceae</taxon>
        <taxon>Absidia</taxon>
    </lineage>
</organism>
<dbReference type="Proteomes" id="UP000193560">
    <property type="component" value="Unassembled WGS sequence"/>
</dbReference>
<gene>
    <name evidence="2" type="ORF">BCR42DRAFT_450544</name>
</gene>
<keyword evidence="3" id="KW-1185">Reference proteome</keyword>
<protein>
    <submittedName>
        <fullName evidence="2">Uncharacterized protein</fullName>
    </submittedName>
</protein>
<sequence>MMYPVVRNPLLESEDKSAEQHPFMTNMAIKWNGSRIRQIFISAKSAKRIVPSSLDTNYKNNDAKTRVLLKFATSKANDSHSTTKHKNVKSTPVGPDVYYNGSAETLDDLPQDKLKWIYQTSPAENHLTQSASPQSVVLRNPQMKRQSKDLSSPMAMVYWHVLDVVNLSFAKESAYYCTVQIHDQTFTGKTAVSDKYGKHYAQAKINEVYLFDLDQASTM</sequence>